<feature type="compositionally biased region" description="Basic and acidic residues" evidence="1">
    <location>
        <begin position="1"/>
        <end position="16"/>
    </location>
</feature>
<feature type="compositionally biased region" description="Basic and acidic residues" evidence="1">
    <location>
        <begin position="213"/>
        <end position="222"/>
    </location>
</feature>
<evidence type="ECO:0000256" key="1">
    <source>
        <dbReference type="SAM" id="MobiDB-lite"/>
    </source>
</evidence>
<feature type="compositionally biased region" description="Low complexity" evidence="1">
    <location>
        <begin position="23"/>
        <end position="32"/>
    </location>
</feature>
<feature type="compositionally biased region" description="Polar residues" evidence="1">
    <location>
        <begin position="170"/>
        <end position="182"/>
    </location>
</feature>
<dbReference type="AlphaFoldDB" id="A0A0C3FIK8"/>
<accession>A0A0C3FIK8</accession>
<dbReference type="EMBL" id="KN833008">
    <property type="protein sequence ID" value="KIM79614.1"/>
    <property type="molecule type" value="Genomic_DNA"/>
</dbReference>
<dbReference type="Proteomes" id="UP000054166">
    <property type="component" value="Unassembled WGS sequence"/>
</dbReference>
<feature type="compositionally biased region" description="Polar residues" evidence="1">
    <location>
        <begin position="36"/>
        <end position="49"/>
    </location>
</feature>
<protein>
    <submittedName>
        <fullName evidence="2">Uncharacterized protein</fullName>
    </submittedName>
</protein>
<sequence length="222" mass="23905">MFCRNKRESDDKKLEENVQPSLTEESTTATSAPMNGRTSTPSPSESAVDQSDPETSDIDSGSEGRNSQPRNGIQETNGHAKGEIEKTGCPKENGNGPLSTVNGQANGRQSPPDNASESREARVDSPEPTIEQTRENAELGKPPPANDGGVRRKRRRKAKGKGNFPIADGQSPSGLQEPQGDSSRPGGKGRRNRYRRTENGGVVDRTGTKNRRRPDGKGSDKQ</sequence>
<organism evidence="2 3">
    <name type="scientific">Piloderma croceum (strain F 1598)</name>
    <dbReference type="NCBI Taxonomy" id="765440"/>
    <lineage>
        <taxon>Eukaryota</taxon>
        <taxon>Fungi</taxon>
        <taxon>Dikarya</taxon>
        <taxon>Basidiomycota</taxon>
        <taxon>Agaricomycotina</taxon>
        <taxon>Agaricomycetes</taxon>
        <taxon>Agaricomycetidae</taxon>
        <taxon>Atheliales</taxon>
        <taxon>Atheliaceae</taxon>
        <taxon>Piloderma</taxon>
    </lineage>
</organism>
<feature type="compositionally biased region" description="Polar residues" evidence="1">
    <location>
        <begin position="96"/>
        <end position="115"/>
    </location>
</feature>
<evidence type="ECO:0000313" key="2">
    <source>
        <dbReference type="EMBL" id="KIM79614.1"/>
    </source>
</evidence>
<gene>
    <name evidence="2" type="ORF">PILCRDRAFT_10122</name>
</gene>
<reference evidence="2 3" key="1">
    <citation type="submission" date="2014-04" db="EMBL/GenBank/DDBJ databases">
        <authorList>
            <consortium name="DOE Joint Genome Institute"/>
            <person name="Kuo A."/>
            <person name="Tarkka M."/>
            <person name="Buscot F."/>
            <person name="Kohler A."/>
            <person name="Nagy L.G."/>
            <person name="Floudas D."/>
            <person name="Copeland A."/>
            <person name="Barry K.W."/>
            <person name="Cichocki N."/>
            <person name="Veneault-Fourrey C."/>
            <person name="LaButti K."/>
            <person name="Lindquist E.A."/>
            <person name="Lipzen A."/>
            <person name="Lundell T."/>
            <person name="Morin E."/>
            <person name="Murat C."/>
            <person name="Sun H."/>
            <person name="Tunlid A."/>
            <person name="Henrissat B."/>
            <person name="Grigoriev I.V."/>
            <person name="Hibbett D.S."/>
            <person name="Martin F."/>
            <person name="Nordberg H.P."/>
            <person name="Cantor M.N."/>
            <person name="Hua S.X."/>
        </authorList>
    </citation>
    <scope>NUCLEOTIDE SEQUENCE [LARGE SCALE GENOMIC DNA]</scope>
    <source>
        <strain evidence="2 3">F 1598</strain>
    </source>
</reference>
<feature type="compositionally biased region" description="Basic residues" evidence="1">
    <location>
        <begin position="151"/>
        <end position="160"/>
    </location>
</feature>
<keyword evidence="3" id="KW-1185">Reference proteome</keyword>
<feature type="compositionally biased region" description="Basic and acidic residues" evidence="1">
    <location>
        <begin position="78"/>
        <end position="89"/>
    </location>
</feature>
<proteinExistence type="predicted"/>
<reference evidence="3" key="2">
    <citation type="submission" date="2015-01" db="EMBL/GenBank/DDBJ databases">
        <title>Evolutionary Origins and Diversification of the Mycorrhizal Mutualists.</title>
        <authorList>
            <consortium name="DOE Joint Genome Institute"/>
            <consortium name="Mycorrhizal Genomics Consortium"/>
            <person name="Kohler A."/>
            <person name="Kuo A."/>
            <person name="Nagy L.G."/>
            <person name="Floudas D."/>
            <person name="Copeland A."/>
            <person name="Barry K.W."/>
            <person name="Cichocki N."/>
            <person name="Veneault-Fourrey C."/>
            <person name="LaButti K."/>
            <person name="Lindquist E.A."/>
            <person name="Lipzen A."/>
            <person name="Lundell T."/>
            <person name="Morin E."/>
            <person name="Murat C."/>
            <person name="Riley R."/>
            <person name="Ohm R."/>
            <person name="Sun H."/>
            <person name="Tunlid A."/>
            <person name="Henrissat B."/>
            <person name="Grigoriev I.V."/>
            <person name="Hibbett D.S."/>
            <person name="Martin F."/>
        </authorList>
    </citation>
    <scope>NUCLEOTIDE SEQUENCE [LARGE SCALE GENOMIC DNA]</scope>
    <source>
        <strain evidence="3">F 1598</strain>
    </source>
</reference>
<feature type="compositionally biased region" description="Basic and acidic residues" evidence="1">
    <location>
        <begin position="116"/>
        <end position="125"/>
    </location>
</feature>
<name>A0A0C3FIK8_PILCF</name>
<dbReference type="HOGENOM" id="CLU_1245793_0_0_1"/>
<dbReference type="InParanoid" id="A0A0C3FIK8"/>
<evidence type="ECO:0000313" key="3">
    <source>
        <dbReference type="Proteomes" id="UP000054166"/>
    </source>
</evidence>
<feature type="region of interest" description="Disordered" evidence="1">
    <location>
        <begin position="1"/>
        <end position="222"/>
    </location>
</feature>
<feature type="compositionally biased region" description="Polar residues" evidence="1">
    <location>
        <begin position="63"/>
        <end position="77"/>
    </location>
</feature>